<dbReference type="EMBL" id="JAVRRD010000022">
    <property type="protein sequence ID" value="KAK5048263.1"/>
    <property type="molecule type" value="Genomic_DNA"/>
</dbReference>
<keyword evidence="5" id="KW-1185">Reference proteome</keyword>
<dbReference type="PANTHER" id="PTHR43329">
    <property type="entry name" value="EPOXIDE HYDROLASE"/>
    <property type="match status" value="1"/>
</dbReference>
<protein>
    <recommendedName>
        <fullName evidence="3">AB hydrolase-1 domain-containing protein</fullName>
    </recommendedName>
</protein>
<reference evidence="4 5" key="1">
    <citation type="submission" date="2023-08" db="EMBL/GenBank/DDBJ databases">
        <title>Black Yeasts Isolated from many extreme environments.</title>
        <authorList>
            <person name="Coleine C."/>
            <person name="Stajich J.E."/>
            <person name="Selbmann L."/>
        </authorList>
    </citation>
    <scope>NUCLEOTIDE SEQUENCE [LARGE SCALE GENOMIC DNA]</scope>
    <source>
        <strain evidence="4 5">CCFEE 5792</strain>
    </source>
</reference>
<evidence type="ECO:0000256" key="2">
    <source>
        <dbReference type="ARBA" id="ARBA00038334"/>
    </source>
</evidence>
<proteinExistence type="inferred from homology"/>
<dbReference type="Gene3D" id="3.40.50.1820">
    <property type="entry name" value="alpha/beta hydrolase"/>
    <property type="match status" value="1"/>
</dbReference>
<dbReference type="GeneID" id="89974107"/>
<feature type="domain" description="AB hydrolase-1" evidence="3">
    <location>
        <begin position="42"/>
        <end position="327"/>
    </location>
</feature>
<dbReference type="GO" id="GO:0016787">
    <property type="term" value="F:hydrolase activity"/>
    <property type="evidence" value="ECO:0007669"/>
    <property type="project" value="UniProtKB-KW"/>
</dbReference>
<evidence type="ECO:0000313" key="5">
    <source>
        <dbReference type="Proteomes" id="UP001358417"/>
    </source>
</evidence>
<accession>A0AAV9N2C8</accession>
<comment type="similarity">
    <text evidence="2">Belongs to the AB hydrolase superfamily. Epoxide hydrolase family.</text>
</comment>
<name>A0AAV9N2C8_9EURO</name>
<dbReference type="InterPro" id="IPR000639">
    <property type="entry name" value="Epox_hydrolase-like"/>
</dbReference>
<comment type="caution">
    <text evidence="4">The sequence shown here is derived from an EMBL/GenBank/DDBJ whole genome shotgun (WGS) entry which is preliminary data.</text>
</comment>
<dbReference type="PRINTS" id="PR00412">
    <property type="entry name" value="EPOXHYDRLASE"/>
</dbReference>
<dbReference type="RefSeq" id="XP_064703721.1">
    <property type="nucleotide sequence ID" value="XM_064849497.1"/>
</dbReference>
<dbReference type="InterPro" id="IPR000073">
    <property type="entry name" value="AB_hydrolase_1"/>
</dbReference>
<dbReference type="InterPro" id="IPR029058">
    <property type="entry name" value="AB_hydrolase_fold"/>
</dbReference>
<evidence type="ECO:0000313" key="4">
    <source>
        <dbReference type="EMBL" id="KAK5048263.1"/>
    </source>
</evidence>
<evidence type="ECO:0000259" key="3">
    <source>
        <dbReference type="Pfam" id="PF00561"/>
    </source>
</evidence>
<keyword evidence="1" id="KW-0378">Hydrolase</keyword>
<evidence type="ECO:0000256" key="1">
    <source>
        <dbReference type="ARBA" id="ARBA00022801"/>
    </source>
</evidence>
<dbReference type="SUPFAM" id="SSF53474">
    <property type="entry name" value="alpha/beta-Hydrolases"/>
    <property type="match status" value="1"/>
</dbReference>
<dbReference type="Pfam" id="PF00561">
    <property type="entry name" value="Abhydrolase_1"/>
    <property type="match status" value="1"/>
</dbReference>
<sequence>MAVDKIKPYNDPRVSLRSANLNGHNYGYLYSPASTEVPHRGTVVLIHGFPDISFGWRYQFPFLTSLGLDVIAPDCMGYGRTDSPLFTLKDYTYKRVSDDIAELCRQLGLKHIILGGHDWGGAIVYRVAHYYPDLISSVFSICTPYAPPIPKYEPLVQLVKTKLPNFAYQIHFASGELEQEIRSKDEIRQFLNNMYGARTPEGEAAFDAEGRVDFERQRRVGRNKLLDDDELKYYVDEYARHGLNGPLNWYRTREDNFIDEWTHFFDEGRKSNKDAVRDLTIKQELLFVLATKDQALKPFMAAKMGDRIPNLTRREVVAGHWALWQKPEECNKIIGEWLHEKVFNKAGGSGKSKL</sequence>
<dbReference type="Proteomes" id="UP001358417">
    <property type="component" value="Unassembled WGS sequence"/>
</dbReference>
<dbReference type="PRINTS" id="PR00111">
    <property type="entry name" value="ABHYDROLASE"/>
</dbReference>
<organism evidence="4 5">
    <name type="scientific">Exophiala bonariae</name>
    <dbReference type="NCBI Taxonomy" id="1690606"/>
    <lineage>
        <taxon>Eukaryota</taxon>
        <taxon>Fungi</taxon>
        <taxon>Dikarya</taxon>
        <taxon>Ascomycota</taxon>
        <taxon>Pezizomycotina</taxon>
        <taxon>Eurotiomycetes</taxon>
        <taxon>Chaetothyriomycetidae</taxon>
        <taxon>Chaetothyriales</taxon>
        <taxon>Herpotrichiellaceae</taxon>
        <taxon>Exophiala</taxon>
    </lineage>
</organism>
<dbReference type="AlphaFoldDB" id="A0AAV9N2C8"/>
<gene>
    <name evidence="4" type="ORF">LTR84_005933</name>
</gene>